<evidence type="ECO:0000256" key="5">
    <source>
        <dbReference type="ARBA" id="ARBA00022741"/>
    </source>
</evidence>
<keyword evidence="4" id="KW-0808">Transferase</keyword>
<evidence type="ECO:0000313" key="15">
    <source>
        <dbReference type="Proteomes" id="UP000625711"/>
    </source>
</evidence>
<dbReference type="SMART" id="SM00220">
    <property type="entry name" value="S_TKc"/>
    <property type="match status" value="1"/>
</dbReference>
<comment type="similarity">
    <text evidence="1">Belongs to the protein kinase superfamily. CMGC Ser/Thr protein kinase family. CDC2/CDKX subfamily.</text>
</comment>
<dbReference type="FunFam" id="3.30.200.20:FF:000579">
    <property type="entry name" value="cyclin-dependent kinase 20"/>
    <property type="match status" value="1"/>
</dbReference>
<keyword evidence="5" id="KW-0547">Nucleotide-binding</keyword>
<dbReference type="InterPro" id="IPR050108">
    <property type="entry name" value="CDK"/>
</dbReference>
<comment type="caution">
    <text evidence="14">The sequence shown here is derived from an EMBL/GenBank/DDBJ whole genome shotgun (WGS) entry which is preliminary data.</text>
</comment>
<dbReference type="Pfam" id="PF00069">
    <property type="entry name" value="Pkinase"/>
    <property type="match status" value="1"/>
</dbReference>
<evidence type="ECO:0000256" key="6">
    <source>
        <dbReference type="ARBA" id="ARBA00022777"/>
    </source>
</evidence>
<dbReference type="PANTHER" id="PTHR24056:SF171">
    <property type="entry name" value="CYCLIN-DEPENDENT KINASE 20"/>
    <property type="match status" value="1"/>
</dbReference>
<evidence type="ECO:0000256" key="3">
    <source>
        <dbReference type="ARBA" id="ARBA00022527"/>
    </source>
</evidence>
<evidence type="ECO:0000256" key="11">
    <source>
        <dbReference type="ARBA" id="ARBA00047811"/>
    </source>
</evidence>
<keyword evidence="3" id="KW-0723">Serine/threonine-protein kinase</keyword>
<evidence type="ECO:0000313" key="14">
    <source>
        <dbReference type="EMBL" id="KAF7284515.1"/>
    </source>
</evidence>
<keyword evidence="6" id="KW-0418">Kinase</keyword>
<proteinExistence type="inferred from homology"/>
<dbReference type="SUPFAM" id="SSF56112">
    <property type="entry name" value="Protein kinase-like (PK-like)"/>
    <property type="match status" value="1"/>
</dbReference>
<evidence type="ECO:0000256" key="7">
    <source>
        <dbReference type="ARBA" id="ARBA00022840"/>
    </source>
</evidence>
<dbReference type="Gene3D" id="1.10.510.10">
    <property type="entry name" value="Transferase(Phosphotransferase) domain 1"/>
    <property type="match status" value="1"/>
</dbReference>
<organism evidence="14 15">
    <name type="scientific">Rhynchophorus ferrugineus</name>
    <name type="common">Red palm weevil</name>
    <name type="synonym">Curculio ferrugineus</name>
    <dbReference type="NCBI Taxonomy" id="354439"/>
    <lineage>
        <taxon>Eukaryota</taxon>
        <taxon>Metazoa</taxon>
        <taxon>Ecdysozoa</taxon>
        <taxon>Arthropoda</taxon>
        <taxon>Hexapoda</taxon>
        <taxon>Insecta</taxon>
        <taxon>Pterygota</taxon>
        <taxon>Neoptera</taxon>
        <taxon>Endopterygota</taxon>
        <taxon>Coleoptera</taxon>
        <taxon>Polyphaga</taxon>
        <taxon>Cucujiformia</taxon>
        <taxon>Curculionidae</taxon>
        <taxon>Dryophthorinae</taxon>
        <taxon>Rhynchophorus</taxon>
    </lineage>
</organism>
<comment type="catalytic activity">
    <reaction evidence="12">
        <text>L-seryl-[protein] + ATP = O-phospho-L-seryl-[protein] + ADP + H(+)</text>
        <dbReference type="Rhea" id="RHEA:17989"/>
        <dbReference type="Rhea" id="RHEA-COMP:9863"/>
        <dbReference type="Rhea" id="RHEA-COMP:11604"/>
        <dbReference type="ChEBI" id="CHEBI:15378"/>
        <dbReference type="ChEBI" id="CHEBI:29999"/>
        <dbReference type="ChEBI" id="CHEBI:30616"/>
        <dbReference type="ChEBI" id="CHEBI:83421"/>
        <dbReference type="ChEBI" id="CHEBI:456216"/>
        <dbReference type="EC" id="2.7.11.22"/>
    </reaction>
</comment>
<dbReference type="InterPro" id="IPR008271">
    <property type="entry name" value="Ser/Thr_kinase_AS"/>
</dbReference>
<protein>
    <recommendedName>
        <fullName evidence="8">Cyclin-dependent kinase 20</fullName>
        <ecNumber evidence="2">2.7.11.22</ecNumber>
    </recommendedName>
    <alternativeName>
        <fullName evidence="9">Cell cycle-related kinase</fullName>
    </alternativeName>
    <alternativeName>
        <fullName evidence="10">Cell division protein kinase 20</fullName>
    </alternativeName>
</protein>
<comment type="catalytic activity">
    <reaction evidence="11">
        <text>L-threonyl-[protein] + ATP = O-phospho-L-threonyl-[protein] + ADP + H(+)</text>
        <dbReference type="Rhea" id="RHEA:46608"/>
        <dbReference type="Rhea" id="RHEA-COMP:11060"/>
        <dbReference type="Rhea" id="RHEA-COMP:11605"/>
        <dbReference type="ChEBI" id="CHEBI:15378"/>
        <dbReference type="ChEBI" id="CHEBI:30013"/>
        <dbReference type="ChEBI" id="CHEBI:30616"/>
        <dbReference type="ChEBI" id="CHEBI:61977"/>
        <dbReference type="ChEBI" id="CHEBI:456216"/>
        <dbReference type="EC" id="2.7.11.22"/>
    </reaction>
</comment>
<dbReference type="FunFam" id="1.10.510.10:FF:000611">
    <property type="entry name" value="CMGC family protein kinase"/>
    <property type="match status" value="1"/>
</dbReference>
<dbReference type="AlphaFoldDB" id="A0A834IV69"/>
<feature type="domain" description="Protein kinase" evidence="13">
    <location>
        <begin position="4"/>
        <end position="286"/>
    </location>
</feature>
<accession>A0A834IV69</accession>
<evidence type="ECO:0000256" key="10">
    <source>
        <dbReference type="ARBA" id="ARBA00035723"/>
    </source>
</evidence>
<evidence type="ECO:0000256" key="2">
    <source>
        <dbReference type="ARBA" id="ARBA00012425"/>
    </source>
</evidence>
<dbReference type="InterPro" id="IPR011009">
    <property type="entry name" value="Kinase-like_dom_sf"/>
</dbReference>
<sequence length="326" mass="36968">MENYKITGRAGEGAHGTVFKGFDLRSDKVVALKKIAINPDQGIPKNTLREICALRALKAKNIVKLYDVTSMGSSVMLVMEYLPCSLQDVIRNSNIDLNLPRIKSYSRMLLKGIYFMHKNHIMHRDIKPANLLISPSRELKIADFGLARIFNSEVSRLYSHQVATRWYRAPELLYGSRTYKPSVDMWSVGCIIGEMVNRVPLFPGETDIEQLAIVLSTLGTPTDESWPDLKKLPDYNKIAFISSPGKRWSIMLPSADRPTLDLLKKLLLYDGNQRLSAKQALRHNFFSKEPEPAELVNMPSPDDVVKDTPTFNAKEFDEILKEINKT</sequence>
<dbReference type="OrthoDB" id="63265at2759"/>
<evidence type="ECO:0000256" key="9">
    <source>
        <dbReference type="ARBA" id="ARBA00035720"/>
    </source>
</evidence>
<keyword evidence="7" id="KW-0067">ATP-binding</keyword>
<dbReference type="Gene3D" id="3.30.200.20">
    <property type="entry name" value="Phosphorylase Kinase, domain 1"/>
    <property type="match status" value="1"/>
</dbReference>
<dbReference type="Proteomes" id="UP000625711">
    <property type="component" value="Unassembled WGS sequence"/>
</dbReference>
<dbReference type="GO" id="GO:0005524">
    <property type="term" value="F:ATP binding"/>
    <property type="evidence" value="ECO:0007669"/>
    <property type="project" value="UniProtKB-KW"/>
</dbReference>
<dbReference type="PROSITE" id="PS50011">
    <property type="entry name" value="PROTEIN_KINASE_DOM"/>
    <property type="match status" value="1"/>
</dbReference>
<dbReference type="InterPro" id="IPR000719">
    <property type="entry name" value="Prot_kinase_dom"/>
</dbReference>
<gene>
    <name evidence="14" type="ORF">GWI33_022102</name>
</gene>
<evidence type="ECO:0000256" key="4">
    <source>
        <dbReference type="ARBA" id="ARBA00022679"/>
    </source>
</evidence>
<evidence type="ECO:0000256" key="12">
    <source>
        <dbReference type="ARBA" id="ARBA00048367"/>
    </source>
</evidence>
<evidence type="ECO:0000259" key="13">
    <source>
        <dbReference type="PROSITE" id="PS50011"/>
    </source>
</evidence>
<dbReference type="PROSITE" id="PS00108">
    <property type="entry name" value="PROTEIN_KINASE_ST"/>
    <property type="match status" value="1"/>
</dbReference>
<reference evidence="14" key="1">
    <citation type="submission" date="2020-08" db="EMBL/GenBank/DDBJ databases">
        <title>Genome sequencing and assembly of the red palm weevil Rhynchophorus ferrugineus.</title>
        <authorList>
            <person name="Dias G.B."/>
            <person name="Bergman C.M."/>
            <person name="Manee M."/>
        </authorList>
    </citation>
    <scope>NUCLEOTIDE SEQUENCE</scope>
    <source>
        <strain evidence="14">AA-2017</strain>
        <tissue evidence="14">Whole larva</tissue>
    </source>
</reference>
<dbReference type="GO" id="GO:0005634">
    <property type="term" value="C:nucleus"/>
    <property type="evidence" value="ECO:0007669"/>
    <property type="project" value="TreeGrafter"/>
</dbReference>
<evidence type="ECO:0000256" key="8">
    <source>
        <dbReference type="ARBA" id="ARBA00035711"/>
    </source>
</evidence>
<keyword evidence="15" id="KW-1185">Reference proteome</keyword>
<dbReference type="PANTHER" id="PTHR24056">
    <property type="entry name" value="CELL DIVISION PROTEIN KINASE"/>
    <property type="match status" value="1"/>
</dbReference>
<name>A0A834IV69_RHYFE</name>
<dbReference type="GO" id="GO:0004693">
    <property type="term" value="F:cyclin-dependent protein serine/threonine kinase activity"/>
    <property type="evidence" value="ECO:0007669"/>
    <property type="project" value="UniProtKB-EC"/>
</dbReference>
<evidence type="ECO:0000256" key="1">
    <source>
        <dbReference type="ARBA" id="ARBA00006485"/>
    </source>
</evidence>
<dbReference type="EC" id="2.7.11.22" evidence="2"/>
<dbReference type="EMBL" id="JAACXV010000077">
    <property type="protein sequence ID" value="KAF7284515.1"/>
    <property type="molecule type" value="Genomic_DNA"/>
</dbReference>